<dbReference type="Proteomes" id="UP001357452">
    <property type="component" value="Unassembled WGS sequence"/>
</dbReference>
<dbReference type="RefSeq" id="WP_330973587.1">
    <property type="nucleotide sequence ID" value="NZ_JAZGLY010000002.1"/>
</dbReference>
<reference evidence="1 2" key="1">
    <citation type="submission" date="2024-01" db="EMBL/GenBank/DDBJ databases">
        <title>Niabella digestum sp. nov., isolated from waste digestion system.</title>
        <authorList>
            <person name="Zhang L."/>
        </authorList>
    </citation>
    <scope>NUCLEOTIDE SEQUENCE [LARGE SCALE GENOMIC DNA]</scope>
    <source>
        <strain evidence="1 2">A18</strain>
    </source>
</reference>
<proteinExistence type="predicted"/>
<organism evidence="1 2">
    <name type="scientific">Niabella digestorum</name>
    <dbReference type="NCBI Taxonomy" id="3117701"/>
    <lineage>
        <taxon>Bacteria</taxon>
        <taxon>Pseudomonadati</taxon>
        <taxon>Bacteroidota</taxon>
        <taxon>Chitinophagia</taxon>
        <taxon>Chitinophagales</taxon>
        <taxon>Chitinophagaceae</taxon>
        <taxon>Niabella</taxon>
    </lineage>
</organism>
<evidence type="ECO:0000313" key="2">
    <source>
        <dbReference type="Proteomes" id="UP001357452"/>
    </source>
</evidence>
<accession>A0ABU7RDW9</accession>
<dbReference type="Gene3D" id="2.40.128.490">
    <property type="entry name" value="Uncharacterised protein PF14869, DUF4488"/>
    <property type="match status" value="1"/>
</dbReference>
<dbReference type="EMBL" id="JAZGLY010000002">
    <property type="protein sequence ID" value="MEE6186177.1"/>
    <property type="molecule type" value="Genomic_DNA"/>
</dbReference>
<gene>
    <name evidence="1" type="ORF">V2H41_02740</name>
</gene>
<protein>
    <recommendedName>
        <fullName evidence="3">Membrane or secreted protein</fullName>
    </recommendedName>
</protein>
<evidence type="ECO:0008006" key="3">
    <source>
        <dbReference type="Google" id="ProtNLM"/>
    </source>
</evidence>
<name>A0ABU7RDW9_9BACT</name>
<sequence>MKLKNILAIFLVLGTVLLLSMRGQEDYNNEKALQGAWSFTQDGDNYIMLVQDGYCMFTQYNLANKKFILTTGGPYTIENGLLKVQVQFNSADKNSAGKTREYTFIVRENELITNTMDGSISFTWKRIDSGDKHLAGNWRITQRKQGDQMVDIPLRARRTLKLLTATRFQWAAINVETGEFFGTGGGTYSFQDGKYTENIEFFSRDDSRVGMSLTFDGKLDDGKWIHSGKSSKGDPIYEVWERFQDKK</sequence>
<keyword evidence="2" id="KW-1185">Reference proteome</keyword>
<comment type="caution">
    <text evidence="1">The sequence shown here is derived from an EMBL/GenBank/DDBJ whole genome shotgun (WGS) entry which is preliminary data.</text>
</comment>
<evidence type="ECO:0000313" key="1">
    <source>
        <dbReference type="EMBL" id="MEE6186177.1"/>
    </source>
</evidence>